<dbReference type="PANTHER" id="PTHR43491:SF2">
    <property type="entry name" value="UDP-N-ACETYL-D-MANNOSAMINE DEHYDROGENASE"/>
    <property type="match status" value="1"/>
</dbReference>
<dbReference type="Pfam" id="PF03720">
    <property type="entry name" value="UDPG_MGDP_dh_C"/>
    <property type="match status" value="1"/>
</dbReference>
<dbReference type="InterPro" id="IPR014027">
    <property type="entry name" value="UDP-Glc/GDP-Man_DH_C"/>
</dbReference>
<evidence type="ECO:0000313" key="7">
    <source>
        <dbReference type="EMBL" id="NMC63031.1"/>
    </source>
</evidence>
<keyword evidence="5" id="KW-0812">Transmembrane</keyword>
<dbReference type="NCBIfam" id="TIGR03026">
    <property type="entry name" value="NDP-sugDHase"/>
    <property type="match status" value="1"/>
</dbReference>
<evidence type="ECO:0000259" key="6">
    <source>
        <dbReference type="SMART" id="SM00984"/>
    </source>
</evidence>
<evidence type="ECO:0000256" key="5">
    <source>
        <dbReference type="SAM" id="Phobius"/>
    </source>
</evidence>
<feature type="domain" description="UDP-glucose/GDP-mannose dehydrogenase C-terminal" evidence="6">
    <location>
        <begin position="324"/>
        <end position="424"/>
    </location>
</feature>
<dbReference type="SUPFAM" id="SSF52413">
    <property type="entry name" value="UDP-glucose/GDP-mannose dehydrogenase C-terminal domain"/>
    <property type="match status" value="1"/>
</dbReference>
<dbReference type="SUPFAM" id="SSF51735">
    <property type="entry name" value="NAD(P)-binding Rossmann-fold domains"/>
    <property type="match status" value="1"/>
</dbReference>
<dbReference type="Gene3D" id="3.40.50.720">
    <property type="entry name" value="NAD(P)-binding Rossmann-like Domain"/>
    <property type="match status" value="2"/>
</dbReference>
<dbReference type="PIRSF" id="PIRSF500136">
    <property type="entry name" value="UDP_ManNAc_DH"/>
    <property type="match status" value="1"/>
</dbReference>
<keyword evidence="2" id="KW-0560">Oxidoreductase</keyword>
<dbReference type="AlphaFoldDB" id="A0A7X9FRZ2"/>
<dbReference type="InterPro" id="IPR036291">
    <property type="entry name" value="NAD(P)-bd_dom_sf"/>
</dbReference>
<keyword evidence="5" id="KW-0472">Membrane</keyword>
<feature type="transmembrane region" description="Helical" evidence="5">
    <location>
        <begin position="12"/>
        <end position="31"/>
    </location>
</feature>
<dbReference type="InterPro" id="IPR014026">
    <property type="entry name" value="UDP-Glc/GDP-Man_DH_dimer"/>
</dbReference>
<dbReference type="GO" id="GO:0016628">
    <property type="term" value="F:oxidoreductase activity, acting on the CH-CH group of donors, NAD or NADP as acceptor"/>
    <property type="evidence" value="ECO:0007669"/>
    <property type="project" value="InterPro"/>
</dbReference>
<reference evidence="7 8" key="1">
    <citation type="journal article" date="2020" name="Biotechnol. Biofuels">
        <title>New insights from the biogas microbiome by comprehensive genome-resolved metagenomics of nearly 1600 species originating from multiple anaerobic digesters.</title>
        <authorList>
            <person name="Campanaro S."/>
            <person name="Treu L."/>
            <person name="Rodriguez-R L.M."/>
            <person name="Kovalovszki A."/>
            <person name="Ziels R.M."/>
            <person name="Maus I."/>
            <person name="Zhu X."/>
            <person name="Kougias P.G."/>
            <person name="Basile A."/>
            <person name="Luo G."/>
            <person name="Schluter A."/>
            <person name="Konstantinidis K.T."/>
            <person name="Angelidaki I."/>
        </authorList>
    </citation>
    <scope>NUCLEOTIDE SEQUENCE [LARGE SCALE GENOMIC DNA]</scope>
    <source>
        <strain evidence="7">AS27yjCOA_65</strain>
    </source>
</reference>
<dbReference type="Pfam" id="PF03721">
    <property type="entry name" value="UDPG_MGDP_dh_N"/>
    <property type="match status" value="1"/>
</dbReference>
<comment type="similarity">
    <text evidence="1 4">Belongs to the UDP-glucose/GDP-mannose dehydrogenase family.</text>
</comment>
<dbReference type="InterPro" id="IPR028359">
    <property type="entry name" value="UDP_ManNAc/GlcNAc_DH"/>
</dbReference>
<keyword evidence="5" id="KW-1133">Transmembrane helix</keyword>
<evidence type="ECO:0000256" key="4">
    <source>
        <dbReference type="PIRNR" id="PIRNR000124"/>
    </source>
</evidence>
<dbReference type="SUPFAM" id="SSF48179">
    <property type="entry name" value="6-phosphogluconate dehydrogenase C-terminal domain-like"/>
    <property type="match status" value="1"/>
</dbReference>
<proteinExistence type="inferred from homology"/>
<evidence type="ECO:0000256" key="2">
    <source>
        <dbReference type="ARBA" id="ARBA00023002"/>
    </source>
</evidence>
<evidence type="ECO:0000256" key="3">
    <source>
        <dbReference type="ARBA" id="ARBA00023027"/>
    </source>
</evidence>
<dbReference type="InterPro" id="IPR001732">
    <property type="entry name" value="UDP-Glc/GDP-Man_DH_N"/>
</dbReference>
<dbReference type="EMBL" id="JAAZON010000336">
    <property type="protein sequence ID" value="NMC63031.1"/>
    <property type="molecule type" value="Genomic_DNA"/>
</dbReference>
<dbReference type="GO" id="GO:0000271">
    <property type="term" value="P:polysaccharide biosynthetic process"/>
    <property type="evidence" value="ECO:0007669"/>
    <property type="project" value="InterPro"/>
</dbReference>
<dbReference type="Proteomes" id="UP000524246">
    <property type="component" value="Unassembled WGS sequence"/>
</dbReference>
<evidence type="ECO:0000256" key="1">
    <source>
        <dbReference type="ARBA" id="ARBA00006601"/>
    </source>
</evidence>
<gene>
    <name evidence="7" type="ORF">GYA55_07665</name>
</gene>
<accession>A0A7X9FRZ2</accession>
<organism evidence="7 8">
    <name type="scientific">SAR324 cluster bacterium</name>
    <dbReference type="NCBI Taxonomy" id="2024889"/>
    <lineage>
        <taxon>Bacteria</taxon>
        <taxon>Deltaproteobacteria</taxon>
        <taxon>SAR324 cluster</taxon>
    </lineage>
</organism>
<dbReference type="PANTHER" id="PTHR43491">
    <property type="entry name" value="UDP-N-ACETYL-D-MANNOSAMINE DEHYDROGENASE"/>
    <property type="match status" value="1"/>
</dbReference>
<name>A0A7X9FRZ2_9DELT</name>
<dbReference type="Pfam" id="PF00984">
    <property type="entry name" value="UDPG_MGDP_dh"/>
    <property type="match status" value="1"/>
</dbReference>
<evidence type="ECO:0000313" key="8">
    <source>
        <dbReference type="Proteomes" id="UP000524246"/>
    </source>
</evidence>
<comment type="caution">
    <text evidence="7">The sequence shown here is derived from an EMBL/GenBank/DDBJ whole genome shotgun (WGS) entry which is preliminary data.</text>
</comment>
<protein>
    <submittedName>
        <fullName evidence="7">Nucleotide sugar dehydrogenase</fullName>
    </submittedName>
</protein>
<dbReference type="SMART" id="SM00984">
    <property type="entry name" value="UDPG_MGDP_dh_C"/>
    <property type="match status" value="1"/>
</dbReference>
<dbReference type="InterPro" id="IPR017476">
    <property type="entry name" value="UDP-Glc/GDP-Man"/>
</dbReference>
<keyword evidence="3" id="KW-0520">NAD</keyword>
<dbReference type="InterPro" id="IPR008927">
    <property type="entry name" value="6-PGluconate_DH-like_C_sf"/>
</dbReference>
<dbReference type="InterPro" id="IPR036220">
    <property type="entry name" value="UDP-Glc/GDP-Man_DH_C_sf"/>
</dbReference>
<dbReference type="PIRSF" id="PIRSF000124">
    <property type="entry name" value="UDPglc_GDPman_dh"/>
    <property type="match status" value="1"/>
</dbReference>
<dbReference type="GO" id="GO:0016616">
    <property type="term" value="F:oxidoreductase activity, acting on the CH-OH group of donors, NAD or NADP as acceptor"/>
    <property type="evidence" value="ECO:0007669"/>
    <property type="project" value="InterPro"/>
</dbReference>
<dbReference type="GO" id="GO:0051287">
    <property type="term" value="F:NAD binding"/>
    <property type="evidence" value="ECO:0007669"/>
    <property type="project" value="InterPro"/>
</dbReference>
<sequence length="436" mass="48282">MQASIEKYQKEDFVLGVIGLGYVGLPLALALGNEFKETVGFDVNIQKVERIKKGIDPTQEGLEVRLRTTKVHFTSNEKELSRVNFFVVAVPTPIDLNRTPDLTCLKLASEIVGRVIRPGAIVVYESTVYPGVTEEFCGPIIAEVSGLKQGVDFFLGYSPERINPGDPVHGLDTVIKVVSGEDEETLRKIAFVYGSVVKAGLHMAPSIRVAEAAKIIENTQRDLNIALMNELAIIFDKMGISTRDVIAAASTKWNFLPFSPGLVGGHCIGVDPYYLTTKAEQLGYHPQVILAGRKINDDMGRWIAQRTVKHLVTAGMTPKGARVGIFGVTFKENVSDVRNSRIPDIYHELKEFGIEVFVYDPMVSESEVKKEYGFEVVSDEQLHNLDCLILAVPHKKFLSMNVSDLFGRLRPGGVFVDVKSAMRPETLPSGYFYWSL</sequence>